<dbReference type="Pfam" id="PF02080">
    <property type="entry name" value="TrkA_C"/>
    <property type="match status" value="1"/>
</dbReference>
<evidence type="ECO:0000313" key="4">
    <source>
        <dbReference type="Proteomes" id="UP000217083"/>
    </source>
</evidence>
<gene>
    <name evidence="3" type="ORF">CIB95_02285</name>
</gene>
<dbReference type="InterPro" id="IPR003148">
    <property type="entry name" value="RCK_N"/>
</dbReference>
<dbReference type="InterPro" id="IPR036291">
    <property type="entry name" value="NAD(P)-bd_dom_sf"/>
</dbReference>
<dbReference type="Gene3D" id="3.40.50.720">
    <property type="entry name" value="NAD(P)-binding Rossmann-like Domain"/>
    <property type="match status" value="1"/>
</dbReference>
<dbReference type="SUPFAM" id="SSF116726">
    <property type="entry name" value="TrkA C-terminal domain-like"/>
    <property type="match status" value="1"/>
</dbReference>
<evidence type="ECO:0000313" key="3">
    <source>
        <dbReference type="EMBL" id="OZM58416.1"/>
    </source>
</evidence>
<dbReference type="PROSITE" id="PS51201">
    <property type="entry name" value="RCK_N"/>
    <property type="match status" value="1"/>
</dbReference>
<reference evidence="3 4" key="2">
    <citation type="submission" date="2017-09" db="EMBL/GenBank/DDBJ databases">
        <title>Bacillus patelloidae sp. nov., isolated from the intestinal tract of a marine limpet.</title>
        <authorList>
            <person name="Liu R."/>
            <person name="Dong C."/>
            <person name="Shao Z."/>
        </authorList>
    </citation>
    <scope>NUCLEOTIDE SEQUENCE [LARGE SCALE GENOMIC DNA]</scope>
    <source>
        <strain evidence="3 4">SA5d-4</strain>
    </source>
</reference>
<dbReference type="EMBL" id="NPIA01000001">
    <property type="protein sequence ID" value="OZM58416.1"/>
    <property type="molecule type" value="Genomic_DNA"/>
</dbReference>
<dbReference type="RefSeq" id="WP_094921281.1">
    <property type="nucleotide sequence ID" value="NZ_NPIA01000001.1"/>
</dbReference>
<accession>A0A263BZ19</accession>
<comment type="caution">
    <text evidence="3">The sequence shown here is derived from an EMBL/GenBank/DDBJ whole genome shotgun (WGS) entry which is preliminary data.</text>
</comment>
<dbReference type="PROSITE" id="PS51202">
    <property type="entry name" value="RCK_C"/>
    <property type="match status" value="1"/>
</dbReference>
<evidence type="ECO:0000259" key="2">
    <source>
        <dbReference type="PROSITE" id="PS51202"/>
    </source>
</evidence>
<reference evidence="4" key="1">
    <citation type="submission" date="2017-08" db="EMBL/GenBank/DDBJ databases">
        <authorList>
            <person name="Huang Z."/>
        </authorList>
    </citation>
    <scope>NUCLEOTIDE SEQUENCE [LARGE SCALE GENOMIC DNA]</scope>
    <source>
        <strain evidence="4">SA5d-4</strain>
    </source>
</reference>
<name>A0A263BZ19_9BACI</name>
<evidence type="ECO:0000259" key="1">
    <source>
        <dbReference type="PROSITE" id="PS51201"/>
    </source>
</evidence>
<feature type="domain" description="RCK C-terminal" evidence="2">
    <location>
        <begin position="135"/>
        <end position="219"/>
    </location>
</feature>
<feature type="domain" description="RCK N-terminal" evidence="1">
    <location>
        <begin position="2"/>
        <end position="118"/>
    </location>
</feature>
<dbReference type="Proteomes" id="UP000217083">
    <property type="component" value="Unassembled WGS sequence"/>
</dbReference>
<dbReference type="Pfam" id="PF02254">
    <property type="entry name" value="TrkA_N"/>
    <property type="match status" value="1"/>
</dbReference>
<sequence>MKKEFAVIGLGRFGSSICRALVEKGMEVLAIDIDEDRVNAFSNIASHAVMADTTDEKTLKELGIRNFDHVIVAIGDNIQASILTSLILKELGVKHITVKAQNDYHEKVLSKIGADRVIHPERDMGKRIAHQIVSNNVLDALELSDKHSVIEVIANKRMDGNTLVELDVRAKYGCNIIGMKRGEEIIVSPKADFQIREGDLLIVIGANNDIERFERQLLDDE</sequence>
<dbReference type="AlphaFoldDB" id="A0A263BZ19"/>
<dbReference type="PANTHER" id="PTHR43833:SF7">
    <property type="entry name" value="KTR SYSTEM POTASSIUM UPTAKE PROTEIN C"/>
    <property type="match status" value="1"/>
</dbReference>
<dbReference type="SUPFAM" id="SSF51735">
    <property type="entry name" value="NAD(P)-binding Rossmann-fold domains"/>
    <property type="match status" value="1"/>
</dbReference>
<dbReference type="PANTHER" id="PTHR43833">
    <property type="entry name" value="POTASSIUM CHANNEL PROTEIN 2-RELATED-RELATED"/>
    <property type="match status" value="1"/>
</dbReference>
<dbReference type="GO" id="GO:0006813">
    <property type="term" value="P:potassium ion transport"/>
    <property type="evidence" value="ECO:0007669"/>
    <property type="project" value="InterPro"/>
</dbReference>
<dbReference type="GO" id="GO:0008324">
    <property type="term" value="F:monoatomic cation transmembrane transporter activity"/>
    <property type="evidence" value="ECO:0007669"/>
    <property type="project" value="InterPro"/>
</dbReference>
<protein>
    <submittedName>
        <fullName evidence="3">Potassium transporter Trk</fullName>
    </submittedName>
</protein>
<organism evidence="3 4">
    <name type="scientific">Lottiidibacillus patelloidae</name>
    <dbReference type="NCBI Taxonomy" id="2670334"/>
    <lineage>
        <taxon>Bacteria</taxon>
        <taxon>Bacillati</taxon>
        <taxon>Bacillota</taxon>
        <taxon>Bacilli</taxon>
        <taxon>Bacillales</taxon>
        <taxon>Bacillaceae</taxon>
        <taxon>Lottiidibacillus</taxon>
    </lineage>
</organism>
<dbReference type="Gene3D" id="3.30.70.1450">
    <property type="entry name" value="Regulator of K+ conductance, C-terminal domain"/>
    <property type="match status" value="1"/>
</dbReference>
<keyword evidence="4" id="KW-1185">Reference proteome</keyword>
<dbReference type="InterPro" id="IPR036721">
    <property type="entry name" value="RCK_C_sf"/>
</dbReference>
<proteinExistence type="predicted"/>
<dbReference type="InterPro" id="IPR050721">
    <property type="entry name" value="Trk_Ktr_HKT_K-transport"/>
</dbReference>
<dbReference type="InterPro" id="IPR006037">
    <property type="entry name" value="RCK_C"/>
</dbReference>